<dbReference type="Pfam" id="PF00842">
    <property type="entry name" value="Ala_racemase_C"/>
    <property type="match status" value="1"/>
</dbReference>
<evidence type="ECO:0000256" key="12">
    <source>
        <dbReference type="ARBA" id="ARBA00023306"/>
    </source>
</evidence>
<dbReference type="EC" id="5.1.1.1" evidence="14"/>
<evidence type="ECO:0000256" key="16">
    <source>
        <dbReference type="PIRSR" id="PIRSR600821-52"/>
    </source>
</evidence>
<keyword evidence="8 14" id="KW-0663">Pyridoxal phosphate</keyword>
<evidence type="ECO:0000256" key="8">
    <source>
        <dbReference type="ARBA" id="ARBA00022898"/>
    </source>
</evidence>
<dbReference type="SUPFAM" id="SSF63418">
    <property type="entry name" value="MurE/MurF N-terminal domain"/>
    <property type="match status" value="1"/>
</dbReference>
<comment type="similarity">
    <text evidence="14">Belongs to the alanine racemase family.</text>
</comment>
<dbReference type="GO" id="GO:0008784">
    <property type="term" value="F:alanine racemase activity"/>
    <property type="evidence" value="ECO:0007669"/>
    <property type="project" value="UniProtKB-UniRule"/>
</dbReference>
<evidence type="ECO:0000256" key="13">
    <source>
        <dbReference type="ARBA" id="ARBA00023316"/>
    </source>
</evidence>
<evidence type="ECO:0000313" key="18">
    <source>
        <dbReference type="EMBL" id="ARS36683.1"/>
    </source>
</evidence>
<keyword evidence="12" id="KW-0131">Cell cycle</keyword>
<evidence type="ECO:0000256" key="15">
    <source>
        <dbReference type="PIRSR" id="PIRSR600821-50"/>
    </source>
</evidence>
<evidence type="ECO:0000256" key="5">
    <source>
        <dbReference type="ARBA" id="ARBA00022618"/>
    </source>
</evidence>
<dbReference type="GO" id="GO:0009252">
    <property type="term" value="P:peptidoglycan biosynthetic process"/>
    <property type="evidence" value="ECO:0007669"/>
    <property type="project" value="UniProtKB-KW"/>
</dbReference>
<dbReference type="InterPro" id="IPR011079">
    <property type="entry name" value="Ala_racemase_C"/>
</dbReference>
<evidence type="ECO:0000256" key="9">
    <source>
        <dbReference type="ARBA" id="ARBA00022960"/>
    </source>
</evidence>
<evidence type="ECO:0000256" key="6">
    <source>
        <dbReference type="ARBA" id="ARBA00022741"/>
    </source>
</evidence>
<dbReference type="InterPro" id="IPR051046">
    <property type="entry name" value="MurCDEF_CellWall_CoF430Synth"/>
</dbReference>
<sequence length="818" mass="90900">MLTFQQLQSIVQGREVQFVQPLPVVHLLTDSRKLSQPAGTVFFAVRGKYNDGHQYLPQLYAQGVRAFVVEQGEPGELATRYPEANILLVESSLEALQQLAAWHRSQFSIPVIGVTGSNGKTIVKEWLSQLLSPDELVVKSPRSYNSQLGVPLSVWQLQPNHTLAIFEAGISQPGEMERLQQVIQPTLGVFTNVGSAHDEGFASREQKIAEKLKLFQGVELLFYCADYELLHQAVQAQGIKSFTWSRHQPEANLFINATTTAGQKTIVVYTYQGEKQRLAIPFTDEASVENALHCLALLLYRRLPLSEVQDRLDRLHPVAMRLEMKEAINGCYLIDDTYNNDLAGLAIALDLQASQPQRGRRTLILSDVLESGLPEEQLYEKVAGLAQAHKVQRLIGIGPTISKYAHLFPQGSFYTSTADFLQAFDASSFRGELILVKGARVFGFEKIVQAFQQKVHGTVLEVNLDALVHNLNYYRSRVAPATKLMVMVKAFAYGSGSFEVANLLQFHRVDYLAVAYVDEGVALRENGITLPIMVMNPSQDSFAKLRQYNLEPEIYSVEQLQDFVSSLEPEATYKIHLKLDTGMHRLGFVPEDFEALFELLHRYPQVQVASTFSHLAGADEAVHNDFSQLQVSRFRSMAAAVEERLKYKVIKHILNSAGIVRFPEHQLDMVRLGIGLYGVEATGSEQEALRPVSTLKTTVSQVKSIKQGETVGYSRKGIASSDRTTATIAIGYADGYDRRFSNGVGQVLINGHRCPLIGNVCMDMCMVDVTGVAVKAGDVAIVFGPQLTLVELAQSIGTIPYELLTNVSTRVKRVFYAE</sequence>
<feature type="domain" description="Alanine racemase C-terminal" evidence="17">
    <location>
        <begin position="692"/>
        <end position="816"/>
    </location>
</feature>
<dbReference type="Pfam" id="PF08245">
    <property type="entry name" value="Mur_ligase_M"/>
    <property type="match status" value="1"/>
</dbReference>
<feature type="binding site" evidence="14 16">
    <location>
        <position position="585"/>
    </location>
    <ligand>
        <name>substrate</name>
    </ligand>
</feature>
<evidence type="ECO:0000256" key="1">
    <source>
        <dbReference type="ARBA" id="ARBA00000316"/>
    </source>
</evidence>
<dbReference type="GO" id="GO:0030170">
    <property type="term" value="F:pyridoxal phosphate binding"/>
    <property type="evidence" value="ECO:0007669"/>
    <property type="project" value="UniProtKB-UniRule"/>
</dbReference>
<dbReference type="Proteomes" id="UP000266292">
    <property type="component" value="Chromosome"/>
</dbReference>
<dbReference type="GO" id="GO:0008360">
    <property type="term" value="P:regulation of cell shape"/>
    <property type="evidence" value="ECO:0007669"/>
    <property type="project" value="UniProtKB-KW"/>
</dbReference>
<dbReference type="GO" id="GO:0030632">
    <property type="term" value="P:D-alanine biosynthetic process"/>
    <property type="evidence" value="ECO:0007669"/>
    <property type="project" value="UniProtKB-UniRule"/>
</dbReference>
<comment type="function">
    <text evidence="14">Catalyzes the interconversion of L-alanine and D-alanine. May also act on other amino acids.</text>
</comment>
<dbReference type="InterPro" id="IPR000821">
    <property type="entry name" value="Ala_racemase"/>
</dbReference>
<dbReference type="GO" id="GO:0005524">
    <property type="term" value="F:ATP binding"/>
    <property type="evidence" value="ECO:0007669"/>
    <property type="project" value="UniProtKB-KW"/>
</dbReference>
<dbReference type="InterPro" id="IPR036615">
    <property type="entry name" value="Mur_ligase_C_dom_sf"/>
</dbReference>
<keyword evidence="3" id="KW-0963">Cytoplasm</keyword>
<dbReference type="NCBIfam" id="TIGR01143">
    <property type="entry name" value="murF"/>
    <property type="match status" value="1"/>
</dbReference>
<name>A0A1X9YV06_9BACT</name>
<dbReference type="InterPro" id="IPR000713">
    <property type="entry name" value="Mur_ligase_N"/>
</dbReference>
<dbReference type="Gene3D" id="3.90.190.20">
    <property type="entry name" value="Mur ligase, C-terminal domain"/>
    <property type="match status" value="1"/>
</dbReference>
<evidence type="ECO:0000256" key="11">
    <source>
        <dbReference type="ARBA" id="ARBA00023235"/>
    </source>
</evidence>
<feature type="modified residue" description="N6-(pyridoxal phosphate)lysine" evidence="14 15">
    <location>
        <position position="489"/>
    </location>
</feature>
<proteinExistence type="inferred from homology"/>
<dbReference type="UniPathway" id="UPA00042">
    <property type="reaction ID" value="UER00497"/>
</dbReference>
<keyword evidence="10" id="KW-0573">Peptidoglycan synthesis</keyword>
<dbReference type="GO" id="GO:0071555">
    <property type="term" value="P:cell wall organization"/>
    <property type="evidence" value="ECO:0007669"/>
    <property type="project" value="UniProtKB-KW"/>
</dbReference>
<evidence type="ECO:0000313" key="19">
    <source>
        <dbReference type="Proteomes" id="UP000266292"/>
    </source>
</evidence>
<keyword evidence="7" id="KW-0067">ATP-binding</keyword>
<keyword evidence="9" id="KW-0133">Cell shape</keyword>
<dbReference type="Gene3D" id="3.40.1390.10">
    <property type="entry name" value="MurE/MurF, N-terminal domain"/>
    <property type="match status" value="1"/>
</dbReference>
<dbReference type="Pfam" id="PF01168">
    <property type="entry name" value="Ala_racemase_N"/>
    <property type="match status" value="1"/>
</dbReference>
<feature type="active site" description="Proton acceptor; specific for D-alanine" evidence="14">
    <location>
        <position position="489"/>
    </location>
</feature>
<evidence type="ECO:0000259" key="17">
    <source>
        <dbReference type="SMART" id="SM01005"/>
    </source>
</evidence>
<dbReference type="InterPro" id="IPR035911">
    <property type="entry name" value="MurE/MurF_N"/>
</dbReference>
<dbReference type="Gene3D" id="2.40.37.10">
    <property type="entry name" value="Lyase, Ornithine Decarboxylase, Chain A, domain 1"/>
    <property type="match status" value="1"/>
</dbReference>
<dbReference type="InterPro" id="IPR009006">
    <property type="entry name" value="Ala_racemase/Decarboxylase_C"/>
</dbReference>
<dbReference type="InterPro" id="IPR013221">
    <property type="entry name" value="Mur_ligase_cen"/>
</dbReference>
<evidence type="ECO:0000256" key="14">
    <source>
        <dbReference type="HAMAP-Rule" id="MF_01201"/>
    </source>
</evidence>
<evidence type="ECO:0000256" key="3">
    <source>
        <dbReference type="ARBA" id="ARBA00022490"/>
    </source>
</evidence>
<dbReference type="InterPro" id="IPR029066">
    <property type="entry name" value="PLP-binding_barrel"/>
</dbReference>
<dbReference type="NCBIfam" id="TIGR00492">
    <property type="entry name" value="alr"/>
    <property type="match status" value="1"/>
</dbReference>
<dbReference type="SMART" id="SM01005">
    <property type="entry name" value="Ala_racemase_C"/>
    <property type="match status" value="1"/>
</dbReference>
<evidence type="ECO:0000256" key="2">
    <source>
        <dbReference type="ARBA" id="ARBA00001933"/>
    </source>
</evidence>
<evidence type="ECO:0000256" key="4">
    <source>
        <dbReference type="ARBA" id="ARBA00022598"/>
    </source>
</evidence>
<dbReference type="STRING" id="709015.GCA_000472485_03100"/>
<organism evidence="18 19">
    <name type="scientific">Pontibacter actiniarum</name>
    <dbReference type="NCBI Taxonomy" id="323450"/>
    <lineage>
        <taxon>Bacteria</taxon>
        <taxon>Pseudomonadati</taxon>
        <taxon>Bacteroidota</taxon>
        <taxon>Cytophagia</taxon>
        <taxon>Cytophagales</taxon>
        <taxon>Hymenobacteraceae</taxon>
        <taxon>Pontibacter</taxon>
    </lineage>
</organism>
<dbReference type="KEGG" id="pact:CA264_15355"/>
<dbReference type="CDD" id="cd00430">
    <property type="entry name" value="PLPDE_III_AR"/>
    <property type="match status" value="1"/>
</dbReference>
<dbReference type="HAMAP" id="MF_01201">
    <property type="entry name" value="Ala_racemase"/>
    <property type="match status" value="1"/>
</dbReference>
<keyword evidence="6" id="KW-0547">Nucleotide-binding</keyword>
<keyword evidence="11 14" id="KW-0413">Isomerase</keyword>
<feature type="active site" description="Proton acceptor; specific for L-alanine" evidence="14">
    <location>
        <position position="713"/>
    </location>
</feature>
<evidence type="ECO:0000256" key="10">
    <source>
        <dbReference type="ARBA" id="ARBA00022984"/>
    </source>
</evidence>
<dbReference type="Gene3D" id="3.20.20.10">
    <property type="entry name" value="Alanine racemase"/>
    <property type="match status" value="1"/>
</dbReference>
<dbReference type="NCBIfam" id="NF008897">
    <property type="entry name" value="PRK11930.1"/>
    <property type="match status" value="1"/>
</dbReference>
<dbReference type="SUPFAM" id="SSF53244">
    <property type="entry name" value="MurD-like peptide ligases, peptide-binding domain"/>
    <property type="match status" value="1"/>
</dbReference>
<keyword evidence="19" id="KW-1185">Reference proteome</keyword>
<dbReference type="GO" id="GO:0051301">
    <property type="term" value="P:cell division"/>
    <property type="evidence" value="ECO:0007669"/>
    <property type="project" value="UniProtKB-KW"/>
</dbReference>
<feature type="binding site" evidence="14 16">
    <location>
        <position position="762"/>
    </location>
    <ligand>
        <name>substrate</name>
    </ligand>
</feature>
<dbReference type="InterPro" id="IPR036565">
    <property type="entry name" value="Mur-like_cat_sf"/>
</dbReference>
<keyword evidence="5" id="KW-0132">Cell division</keyword>
<protein>
    <recommendedName>
        <fullName evidence="14">Alanine racemase</fullName>
        <ecNumber evidence="14">5.1.1.1</ecNumber>
    </recommendedName>
</protein>
<dbReference type="InterPro" id="IPR001608">
    <property type="entry name" value="Ala_racemase_N"/>
</dbReference>
<dbReference type="AlphaFoldDB" id="A0A1X9YV06"/>
<dbReference type="OrthoDB" id="9801978at2"/>
<dbReference type="GO" id="GO:0047480">
    <property type="term" value="F:UDP-N-acetylmuramoyl-tripeptide-D-alanyl-D-alanine ligase activity"/>
    <property type="evidence" value="ECO:0007669"/>
    <property type="project" value="InterPro"/>
</dbReference>
<dbReference type="FunFam" id="3.20.20.10:FF:000002">
    <property type="entry name" value="Alanine racemase"/>
    <property type="match status" value="1"/>
</dbReference>
<accession>A0A1X9YV06</accession>
<dbReference type="InterPro" id="IPR005863">
    <property type="entry name" value="UDP-N-AcMur_synth"/>
</dbReference>
<dbReference type="Gene3D" id="3.40.1190.10">
    <property type="entry name" value="Mur-like, catalytic domain"/>
    <property type="match status" value="1"/>
</dbReference>
<gene>
    <name evidence="18" type="ORF">CA264_15355</name>
</gene>
<dbReference type="PANTHER" id="PTHR43024:SF1">
    <property type="entry name" value="UDP-N-ACETYLMURAMOYL-TRIPEPTIDE--D-ALANYL-D-ALANINE LIGASE"/>
    <property type="match status" value="1"/>
</dbReference>
<comment type="pathway">
    <text evidence="14">Amino-acid biosynthesis; D-alanine biosynthesis; D-alanine from L-alanine: step 1/1.</text>
</comment>
<keyword evidence="4 18" id="KW-0436">Ligase</keyword>
<dbReference type="SUPFAM" id="SSF50621">
    <property type="entry name" value="Alanine racemase C-terminal domain-like"/>
    <property type="match status" value="1"/>
</dbReference>
<dbReference type="Pfam" id="PF01225">
    <property type="entry name" value="Mur_ligase"/>
    <property type="match status" value="1"/>
</dbReference>
<dbReference type="PRINTS" id="PR00992">
    <property type="entry name" value="ALARACEMASE"/>
</dbReference>
<dbReference type="RefSeq" id="WP_025608281.1">
    <property type="nucleotide sequence ID" value="NZ_CP021235.1"/>
</dbReference>
<dbReference type="SUPFAM" id="SSF51419">
    <property type="entry name" value="PLP-binding barrel"/>
    <property type="match status" value="1"/>
</dbReference>
<keyword evidence="13" id="KW-0961">Cell wall biogenesis/degradation</keyword>
<dbReference type="EMBL" id="CP021235">
    <property type="protein sequence ID" value="ARS36683.1"/>
    <property type="molecule type" value="Genomic_DNA"/>
</dbReference>
<comment type="catalytic activity">
    <reaction evidence="1 14">
        <text>L-alanine = D-alanine</text>
        <dbReference type="Rhea" id="RHEA:20249"/>
        <dbReference type="ChEBI" id="CHEBI:57416"/>
        <dbReference type="ChEBI" id="CHEBI:57972"/>
        <dbReference type="EC" id="5.1.1.1"/>
    </reaction>
</comment>
<comment type="cofactor">
    <cofactor evidence="2 14 15">
        <name>pyridoxal 5'-phosphate</name>
        <dbReference type="ChEBI" id="CHEBI:597326"/>
    </cofactor>
</comment>
<reference evidence="19" key="1">
    <citation type="submission" date="2017-05" db="EMBL/GenBank/DDBJ databases">
        <authorList>
            <person name="Ray J."/>
            <person name="Price M."/>
            <person name="Deutschbauer A."/>
        </authorList>
    </citation>
    <scope>NUCLEOTIDE SEQUENCE [LARGE SCALE GENOMIC DNA]</scope>
    <source>
        <strain evidence="19">DSM 19842</strain>
    </source>
</reference>
<dbReference type="PANTHER" id="PTHR43024">
    <property type="entry name" value="UDP-N-ACETYLMURAMOYL-TRIPEPTIDE--D-ALANYL-D-ALANINE LIGASE"/>
    <property type="match status" value="1"/>
</dbReference>
<dbReference type="SUPFAM" id="SSF53623">
    <property type="entry name" value="MurD-like peptide ligases, catalytic domain"/>
    <property type="match status" value="1"/>
</dbReference>
<evidence type="ECO:0000256" key="7">
    <source>
        <dbReference type="ARBA" id="ARBA00022840"/>
    </source>
</evidence>